<gene>
    <name evidence="1" type="ORF">MLD38_034031</name>
</gene>
<keyword evidence="2" id="KW-1185">Reference proteome</keyword>
<comment type="caution">
    <text evidence="1">The sequence shown here is derived from an EMBL/GenBank/DDBJ whole genome shotgun (WGS) entry which is preliminary data.</text>
</comment>
<dbReference type="EMBL" id="CM042889">
    <property type="protein sequence ID" value="KAI4320563.1"/>
    <property type="molecule type" value="Genomic_DNA"/>
</dbReference>
<name>A0ACB9M8F8_9MYRT</name>
<evidence type="ECO:0000313" key="2">
    <source>
        <dbReference type="Proteomes" id="UP001057402"/>
    </source>
</evidence>
<proteinExistence type="predicted"/>
<organism evidence="1 2">
    <name type="scientific">Melastoma candidum</name>
    <dbReference type="NCBI Taxonomy" id="119954"/>
    <lineage>
        <taxon>Eukaryota</taxon>
        <taxon>Viridiplantae</taxon>
        <taxon>Streptophyta</taxon>
        <taxon>Embryophyta</taxon>
        <taxon>Tracheophyta</taxon>
        <taxon>Spermatophyta</taxon>
        <taxon>Magnoliopsida</taxon>
        <taxon>eudicotyledons</taxon>
        <taxon>Gunneridae</taxon>
        <taxon>Pentapetalae</taxon>
        <taxon>rosids</taxon>
        <taxon>malvids</taxon>
        <taxon>Myrtales</taxon>
        <taxon>Melastomataceae</taxon>
        <taxon>Melastomatoideae</taxon>
        <taxon>Melastomateae</taxon>
        <taxon>Melastoma</taxon>
    </lineage>
</organism>
<evidence type="ECO:0000313" key="1">
    <source>
        <dbReference type="EMBL" id="KAI4320563.1"/>
    </source>
</evidence>
<reference evidence="2" key="1">
    <citation type="journal article" date="2023" name="Front. Plant Sci.">
        <title>Chromosomal-level genome assembly of Melastoma candidum provides insights into trichome evolution.</title>
        <authorList>
            <person name="Zhong Y."/>
            <person name="Wu W."/>
            <person name="Sun C."/>
            <person name="Zou P."/>
            <person name="Liu Y."/>
            <person name="Dai S."/>
            <person name="Zhou R."/>
        </authorList>
    </citation>
    <scope>NUCLEOTIDE SEQUENCE [LARGE SCALE GENOMIC DNA]</scope>
</reference>
<dbReference type="Proteomes" id="UP001057402">
    <property type="component" value="Chromosome 10"/>
</dbReference>
<accession>A0ACB9M8F8</accession>
<sequence>MDNNEESKRNSRPRSPATPLSPIDEAEAGSSPLELHGGLGFGPASDDESGTHEDYNMDGLDDYEYFSRSQFLEGEGSNSYRESDADEEEDDDLDLDLEDIDPDELSYEELIELGEIIGEESRGIPREQAGKCLRSCLFKKNEWVTEIDRCVICQVEYEEGEGVVAVNPCNHPYHVECITQWLLLKRTCPICSSEVSPTKDCV</sequence>
<protein>
    <submittedName>
        <fullName evidence="1">Uncharacterized protein</fullName>
    </submittedName>
</protein>